<name>A0ACC1QRD5_9HYPO</name>
<sequence>MEPVGFAVGVVGLAGLFSVCLDAVERFDAWKKFDADLTFLGVRVEAERLRLDKWGRSVGFKPNTTSGGADGYDASRHHAALDDERTAATVKKLLMLLQAICVGKDGALFAEDAAGIGPPMRHATSNHFGVSTTSRRARIKWALKDKATCMAQVDQIEILVQKLHDLVPPHGAGVGASTPTQPYEQALDQLGDILANKDEFRSMVLEIERSLKAETAKELCAWLLGRHTPNEVYETALQRKLDNTCQWILDRQEYLDWASSSFPDSSAKYLWIHGPAAFGKTVLCATLVQHMRSVFNSPLAYYFLSSDFESRSDPFVAVRSWLVQLSSEEIAFDLLRARWESSRNQAALTGDVIEAFKELVQALPECTLVIDGLDECTSDGNSHGKDSYFSVADFLNTINQIVSDSKARILVTSREDPVIRQGIMGNAQAGEYKISPEDVRSDIDEYSRDIINKKLPKKDATFREELSHKIAERCEGQFLWIRFQSSNLRSWKNKKQLEAAIDKVPTGLEHLYERNWDRIQNLDPEESERAYAMLRWIAFAIRPLTVAELTEALLVGTSCDFIQIDEMPDSLDEDYVDNEILRVSGSLLEIRGSVVDSGVASQTVHFTHFSAKQYFIMRISEKMDTLMVNERLRSSVEVACNNELALKCLHYISMPHIWHFEDDGSHPVYRSFRGYAGLAWYDHAALSDHDAVVRSSNGFFTRKDSVWKSWQDWFDLQVAAGDEAFEAADEEPLYYAVLFNLIETVKYLLDSGVCDVNRKTRRFGDTLLQAACSRGHLEMAMVLLDAGADVLMPGLDGETALYDAARIGHNKLLEVLLDRGSEIDSVTSYGCTPLHSASIHGNVDAVRTLLKHGADVSTADEYGDSALHCASIQGHLEVAKMLLDGGANVNAVTADFATPLHRAAAKGHVEVVKILLEFGADFSAPRANSRTALELAVLFGHARVVELLLDAGSEIRVDSIAPPLVLACSYGNIEIARILLAHGADTSSFGPDSYSALHASTFQGHIGIIELLLAEGVDVNSKTVGSNISCLHIAAQEGHTEIFRFLLAHGADTTLSTEHGMLPLHLAILNNNLSIFNLLIEEDTFGIGVATSKGWLPIHYAASYGHAEMIQILIDCGADATAVDAKGTNSVQLAAQSGHEGALRLLIKHGVDTLACRSDGWNPLHIASYYGHADIVRALLEHDEVAFAINAMTPAGLTAAFLAAAKGKTEVMKVLLNCNADIEKGDKNGWTTIFAACRCGQIDVVKLLLGAGANLSVKAAGGYTALHVAMMSGVSAIVEMLLDNGMDMAVVNQQSIDPAFIVFVSIHNHMPQLLDAGLNLDIKGDDGETAMHFASQEGHVEAIKVLLEKGVAIEAVDAKGNTPLMIACYYNHVGVVALLLSSGANVDACNHVKDTPLHVASHHDAADIAKLLLDKGAIMEAQDNDGNTPLIIAASRDNSSILSMLIEAGADLESRDNDGSTTLHIVSQHGHAGTVALLLERGADMEAVNTKNRTPLMLAAAAGNSAVVERLLDNVDGTRRACLDIKDMYGQTAISFAVRMGHQDIANMFLSTGNINLLSEDDFGRTPLSWAKMLGSTNMGDFFSLKPSDTTDDRPEFCDVCTLSIPKSMGLRTCGTCNVSDSYDICETCYSLGARCRNKEHSLVEMPPEST</sequence>
<reference evidence="1" key="1">
    <citation type="submission" date="2022-07" db="EMBL/GenBank/DDBJ databases">
        <title>Genome Sequence of Lecanicillium saksenae.</title>
        <authorList>
            <person name="Buettner E."/>
        </authorList>
    </citation>
    <scope>NUCLEOTIDE SEQUENCE</scope>
    <source>
        <strain evidence="1">VT-O1</strain>
    </source>
</reference>
<proteinExistence type="predicted"/>
<protein>
    <submittedName>
        <fullName evidence="1">Uncharacterized protein</fullName>
    </submittedName>
</protein>
<keyword evidence="2" id="KW-1185">Reference proteome</keyword>
<organism evidence="1 2">
    <name type="scientific">Lecanicillium saksenae</name>
    <dbReference type="NCBI Taxonomy" id="468837"/>
    <lineage>
        <taxon>Eukaryota</taxon>
        <taxon>Fungi</taxon>
        <taxon>Dikarya</taxon>
        <taxon>Ascomycota</taxon>
        <taxon>Pezizomycotina</taxon>
        <taxon>Sordariomycetes</taxon>
        <taxon>Hypocreomycetidae</taxon>
        <taxon>Hypocreales</taxon>
        <taxon>Cordycipitaceae</taxon>
        <taxon>Lecanicillium</taxon>
    </lineage>
</organism>
<comment type="caution">
    <text evidence="1">The sequence shown here is derived from an EMBL/GenBank/DDBJ whole genome shotgun (WGS) entry which is preliminary data.</text>
</comment>
<gene>
    <name evidence="1" type="ORF">NLG97_g6919</name>
</gene>
<accession>A0ACC1QRD5</accession>
<dbReference type="Proteomes" id="UP001148737">
    <property type="component" value="Unassembled WGS sequence"/>
</dbReference>
<dbReference type="EMBL" id="JANAKD010000987">
    <property type="protein sequence ID" value="KAJ3484982.1"/>
    <property type="molecule type" value="Genomic_DNA"/>
</dbReference>
<evidence type="ECO:0000313" key="1">
    <source>
        <dbReference type="EMBL" id="KAJ3484982.1"/>
    </source>
</evidence>
<evidence type="ECO:0000313" key="2">
    <source>
        <dbReference type="Proteomes" id="UP001148737"/>
    </source>
</evidence>